<name>A0ACA9LQW4_9GLOM</name>
<comment type="caution">
    <text evidence="1">The sequence shown here is derived from an EMBL/GenBank/DDBJ whole genome shotgun (WGS) entry which is preliminary data.</text>
</comment>
<protein>
    <submittedName>
        <fullName evidence="1">9615_t:CDS:1</fullName>
    </submittedName>
</protein>
<proteinExistence type="predicted"/>
<accession>A0ACA9LQW4</accession>
<evidence type="ECO:0000313" key="1">
    <source>
        <dbReference type="EMBL" id="CAG8545530.1"/>
    </source>
</evidence>
<organism evidence="1 2">
    <name type="scientific">Cetraspora pellucida</name>
    <dbReference type="NCBI Taxonomy" id="1433469"/>
    <lineage>
        <taxon>Eukaryota</taxon>
        <taxon>Fungi</taxon>
        <taxon>Fungi incertae sedis</taxon>
        <taxon>Mucoromycota</taxon>
        <taxon>Glomeromycotina</taxon>
        <taxon>Glomeromycetes</taxon>
        <taxon>Diversisporales</taxon>
        <taxon>Gigasporaceae</taxon>
        <taxon>Cetraspora</taxon>
    </lineage>
</organism>
<dbReference type="Proteomes" id="UP000789366">
    <property type="component" value="Unassembled WGS sequence"/>
</dbReference>
<sequence length="355" mass="41132">MATRLLHAQYFQVDLTFKRVHGKINEFEFNEFDSNHNIILTYARIFTNISTATSYQRMFKAVIETVNELCKQKVQIKHIHNDGWRVILGDLDIAQAKGLALMLVDLDPTKDWETHLKYIFKSCRVHYKRKSKLSNNLKNLMYELLTANKDRVVDIFQEFATSDEDGALEWGNYYMKPWRLASLNYNYSNIAEEDWHSAGENTNAAESAHADANREGTQISLLLAIRKGKRLDERRFAMCKCQDQYNIPKTGHSSGPIAKATKSIKKFEPSKRKKNPPTNKRTSNSNAATANNEELNDLDTEIAKREKLRKLELIDYEFQHQKEMLDIEKRTKLANLRAQELANIEKEKALGINKD</sequence>
<evidence type="ECO:0000313" key="2">
    <source>
        <dbReference type="Proteomes" id="UP000789366"/>
    </source>
</evidence>
<dbReference type="EMBL" id="CAJVPW010004803">
    <property type="protein sequence ID" value="CAG8545530.1"/>
    <property type="molecule type" value="Genomic_DNA"/>
</dbReference>
<gene>
    <name evidence="1" type="ORF">SPELUC_LOCUS4986</name>
</gene>
<keyword evidence="2" id="KW-1185">Reference proteome</keyword>
<reference evidence="1" key="1">
    <citation type="submission" date="2021-06" db="EMBL/GenBank/DDBJ databases">
        <authorList>
            <person name="Kallberg Y."/>
            <person name="Tangrot J."/>
            <person name="Rosling A."/>
        </authorList>
    </citation>
    <scope>NUCLEOTIDE SEQUENCE</scope>
    <source>
        <strain evidence="1">28 12/20/2015</strain>
    </source>
</reference>